<dbReference type="InterPro" id="IPR021765">
    <property type="entry name" value="UstYa-like"/>
</dbReference>
<comment type="pathway">
    <text evidence="1">Mycotoxin biosynthesis.</text>
</comment>
<gene>
    <name evidence="4" type="ORF">BDV25DRAFT_143528</name>
</gene>
<comment type="similarity">
    <text evidence="2">Belongs to the ustYa family.</text>
</comment>
<keyword evidence="5" id="KW-1185">Reference proteome</keyword>
<evidence type="ECO:0000313" key="4">
    <source>
        <dbReference type="EMBL" id="KAE8146601.1"/>
    </source>
</evidence>
<keyword evidence="3" id="KW-0472">Membrane</keyword>
<evidence type="ECO:0000256" key="3">
    <source>
        <dbReference type="SAM" id="Phobius"/>
    </source>
</evidence>
<name>A0A5N6TKH7_ASPAV</name>
<dbReference type="EMBL" id="ML742252">
    <property type="protein sequence ID" value="KAE8146601.1"/>
    <property type="molecule type" value="Genomic_DNA"/>
</dbReference>
<dbReference type="Proteomes" id="UP000325780">
    <property type="component" value="Unassembled WGS sequence"/>
</dbReference>
<dbReference type="GO" id="GO:0043386">
    <property type="term" value="P:mycotoxin biosynthetic process"/>
    <property type="evidence" value="ECO:0007669"/>
    <property type="project" value="InterPro"/>
</dbReference>
<dbReference type="AlphaFoldDB" id="A0A5N6TKH7"/>
<protein>
    <recommendedName>
        <fullName evidence="6">Tat pathway signal sequence</fullName>
    </recommendedName>
</protein>
<dbReference type="PANTHER" id="PTHR33365">
    <property type="entry name" value="YALI0B05434P"/>
    <property type="match status" value="1"/>
</dbReference>
<evidence type="ECO:0000256" key="1">
    <source>
        <dbReference type="ARBA" id="ARBA00004685"/>
    </source>
</evidence>
<keyword evidence="3" id="KW-1133">Transmembrane helix</keyword>
<dbReference type="Pfam" id="PF11807">
    <property type="entry name" value="UstYa"/>
    <property type="match status" value="1"/>
</dbReference>
<feature type="transmembrane region" description="Helical" evidence="3">
    <location>
        <begin position="42"/>
        <end position="61"/>
    </location>
</feature>
<dbReference type="OrthoDB" id="3687641at2759"/>
<organism evidence="4 5">
    <name type="scientific">Aspergillus avenaceus</name>
    <dbReference type="NCBI Taxonomy" id="36643"/>
    <lineage>
        <taxon>Eukaryota</taxon>
        <taxon>Fungi</taxon>
        <taxon>Dikarya</taxon>
        <taxon>Ascomycota</taxon>
        <taxon>Pezizomycotina</taxon>
        <taxon>Eurotiomycetes</taxon>
        <taxon>Eurotiomycetidae</taxon>
        <taxon>Eurotiales</taxon>
        <taxon>Aspergillaceae</taxon>
        <taxon>Aspergillus</taxon>
        <taxon>Aspergillus subgen. Circumdati</taxon>
    </lineage>
</organism>
<evidence type="ECO:0008006" key="6">
    <source>
        <dbReference type="Google" id="ProtNLM"/>
    </source>
</evidence>
<sequence>MAHKEDAYIATPSTDDLWLEEDKGLLSQRLSTSRLSFYRESLHVFGLVAIASILIGTLAGIKLSPFLSDEVCADPSLGIWSPANDLIKYKTVTFESYFLGHEDSPWTRAPKESKDALWDSIYEFGISGISENEASNLLNETLTSPNDPDTYMIQLEVFHLIHCLNMLRKVVYPDQYPELWSYHDNGTINHDTRQAVHIDHCVDALRQSIVCNADVTPISFIENRLGRGIFPDVTATHVCRNFDEIVGWAKAHEVRDYQGKHLH</sequence>
<evidence type="ECO:0000313" key="5">
    <source>
        <dbReference type="Proteomes" id="UP000325780"/>
    </source>
</evidence>
<reference evidence="4 5" key="1">
    <citation type="submission" date="2019-04" db="EMBL/GenBank/DDBJ databases">
        <title>Friends and foes A comparative genomics study of 23 Aspergillus species from section Flavi.</title>
        <authorList>
            <consortium name="DOE Joint Genome Institute"/>
            <person name="Kjaerbolling I."/>
            <person name="Vesth T."/>
            <person name="Frisvad J.C."/>
            <person name="Nybo J.L."/>
            <person name="Theobald S."/>
            <person name="Kildgaard S."/>
            <person name="Isbrandt T."/>
            <person name="Kuo A."/>
            <person name="Sato A."/>
            <person name="Lyhne E.K."/>
            <person name="Kogle M.E."/>
            <person name="Wiebenga A."/>
            <person name="Kun R.S."/>
            <person name="Lubbers R.J."/>
            <person name="Makela M.R."/>
            <person name="Barry K."/>
            <person name="Chovatia M."/>
            <person name="Clum A."/>
            <person name="Daum C."/>
            <person name="Haridas S."/>
            <person name="He G."/>
            <person name="LaButti K."/>
            <person name="Lipzen A."/>
            <person name="Mondo S."/>
            <person name="Riley R."/>
            <person name="Salamov A."/>
            <person name="Simmons B.A."/>
            <person name="Magnuson J.K."/>
            <person name="Henrissat B."/>
            <person name="Mortensen U.H."/>
            <person name="Larsen T.O."/>
            <person name="Devries R.P."/>
            <person name="Grigoriev I.V."/>
            <person name="Machida M."/>
            <person name="Baker S.E."/>
            <person name="Andersen M.R."/>
        </authorList>
    </citation>
    <scope>NUCLEOTIDE SEQUENCE [LARGE SCALE GENOMIC DNA]</scope>
    <source>
        <strain evidence="4 5">IBT 18842</strain>
    </source>
</reference>
<accession>A0A5N6TKH7</accession>
<dbReference type="PANTHER" id="PTHR33365:SF4">
    <property type="entry name" value="CYCLOCHLOROTINE BIOSYNTHESIS PROTEIN O"/>
    <property type="match status" value="1"/>
</dbReference>
<evidence type="ECO:0000256" key="2">
    <source>
        <dbReference type="ARBA" id="ARBA00035112"/>
    </source>
</evidence>
<keyword evidence="3" id="KW-0812">Transmembrane</keyword>
<proteinExistence type="inferred from homology"/>